<accession>A0A5C3MXG2</accession>
<organism evidence="1 2">
    <name type="scientific">Heliocybe sulcata</name>
    <dbReference type="NCBI Taxonomy" id="5364"/>
    <lineage>
        <taxon>Eukaryota</taxon>
        <taxon>Fungi</taxon>
        <taxon>Dikarya</taxon>
        <taxon>Basidiomycota</taxon>
        <taxon>Agaricomycotina</taxon>
        <taxon>Agaricomycetes</taxon>
        <taxon>Gloeophyllales</taxon>
        <taxon>Gloeophyllaceae</taxon>
        <taxon>Heliocybe</taxon>
    </lineage>
</organism>
<evidence type="ECO:0000313" key="1">
    <source>
        <dbReference type="EMBL" id="TFK46151.1"/>
    </source>
</evidence>
<gene>
    <name evidence="1" type="ORF">OE88DRAFT_1039120</name>
</gene>
<sequence>MAPRPAGITVVPPAYYFPSPALEIETDNGFSPVAVSIAETASPTSIMSAAIGPGRTLDKLVTFLGRRLVTFLSVVSESHLGLGPNNLVGRMISSIDWSVPHCRYEVCPNYRSPTGKPPRVGLGKIPPSVKDVVELLSSPFCHACLDAHAGSLAGSKVFIAGCDKLVKELRRSNSSTRLLTAYYVCSLASFHERTRQVLVDINAMETFDFLVDELKLSLDHVLVAPSRRALFSIVESAIIPVIKEFDALEGRFDVYNHWHVPESEMASLLPHSVRSLSILVRGLQSSLHRGFPSRWSGRNCAWRRYSPG</sequence>
<dbReference type="EMBL" id="ML213532">
    <property type="protein sequence ID" value="TFK46151.1"/>
    <property type="molecule type" value="Genomic_DNA"/>
</dbReference>
<reference evidence="1 2" key="1">
    <citation type="journal article" date="2019" name="Nat. Ecol. Evol.">
        <title>Megaphylogeny resolves global patterns of mushroom evolution.</title>
        <authorList>
            <person name="Varga T."/>
            <person name="Krizsan K."/>
            <person name="Foldi C."/>
            <person name="Dima B."/>
            <person name="Sanchez-Garcia M."/>
            <person name="Sanchez-Ramirez S."/>
            <person name="Szollosi G.J."/>
            <person name="Szarkandi J.G."/>
            <person name="Papp V."/>
            <person name="Albert L."/>
            <person name="Andreopoulos W."/>
            <person name="Angelini C."/>
            <person name="Antonin V."/>
            <person name="Barry K.W."/>
            <person name="Bougher N.L."/>
            <person name="Buchanan P."/>
            <person name="Buyck B."/>
            <person name="Bense V."/>
            <person name="Catcheside P."/>
            <person name="Chovatia M."/>
            <person name="Cooper J."/>
            <person name="Damon W."/>
            <person name="Desjardin D."/>
            <person name="Finy P."/>
            <person name="Geml J."/>
            <person name="Haridas S."/>
            <person name="Hughes K."/>
            <person name="Justo A."/>
            <person name="Karasinski D."/>
            <person name="Kautmanova I."/>
            <person name="Kiss B."/>
            <person name="Kocsube S."/>
            <person name="Kotiranta H."/>
            <person name="LaButti K.M."/>
            <person name="Lechner B.E."/>
            <person name="Liimatainen K."/>
            <person name="Lipzen A."/>
            <person name="Lukacs Z."/>
            <person name="Mihaltcheva S."/>
            <person name="Morgado L.N."/>
            <person name="Niskanen T."/>
            <person name="Noordeloos M.E."/>
            <person name="Ohm R.A."/>
            <person name="Ortiz-Santana B."/>
            <person name="Ovrebo C."/>
            <person name="Racz N."/>
            <person name="Riley R."/>
            <person name="Savchenko A."/>
            <person name="Shiryaev A."/>
            <person name="Soop K."/>
            <person name="Spirin V."/>
            <person name="Szebenyi C."/>
            <person name="Tomsovsky M."/>
            <person name="Tulloss R.E."/>
            <person name="Uehling J."/>
            <person name="Grigoriev I.V."/>
            <person name="Vagvolgyi C."/>
            <person name="Papp T."/>
            <person name="Martin F.M."/>
            <person name="Miettinen O."/>
            <person name="Hibbett D.S."/>
            <person name="Nagy L.G."/>
        </authorList>
    </citation>
    <scope>NUCLEOTIDE SEQUENCE [LARGE SCALE GENOMIC DNA]</scope>
    <source>
        <strain evidence="1 2">OMC1185</strain>
    </source>
</reference>
<dbReference type="Proteomes" id="UP000305948">
    <property type="component" value="Unassembled WGS sequence"/>
</dbReference>
<keyword evidence="2" id="KW-1185">Reference proteome</keyword>
<dbReference type="OrthoDB" id="3305420at2759"/>
<dbReference type="AlphaFoldDB" id="A0A5C3MXG2"/>
<proteinExistence type="predicted"/>
<name>A0A5C3MXG2_9AGAM</name>
<protein>
    <submittedName>
        <fullName evidence="1">Uncharacterized protein</fullName>
    </submittedName>
</protein>
<evidence type="ECO:0000313" key="2">
    <source>
        <dbReference type="Proteomes" id="UP000305948"/>
    </source>
</evidence>